<accession>A0AAV4GPS2</accession>
<keyword evidence="4" id="KW-1185">Reference proteome</keyword>
<keyword evidence="2" id="KW-0812">Transmembrane</keyword>
<organism evidence="3 4">
    <name type="scientific">Elysia marginata</name>
    <dbReference type="NCBI Taxonomy" id="1093978"/>
    <lineage>
        <taxon>Eukaryota</taxon>
        <taxon>Metazoa</taxon>
        <taxon>Spiralia</taxon>
        <taxon>Lophotrochozoa</taxon>
        <taxon>Mollusca</taxon>
        <taxon>Gastropoda</taxon>
        <taxon>Heterobranchia</taxon>
        <taxon>Euthyneura</taxon>
        <taxon>Panpulmonata</taxon>
        <taxon>Sacoglossa</taxon>
        <taxon>Placobranchoidea</taxon>
        <taxon>Plakobranchidae</taxon>
        <taxon>Elysia</taxon>
    </lineage>
</organism>
<keyword evidence="2" id="KW-0472">Membrane</keyword>
<sequence>MSSEMKTLSTTPTLLPPSYDEAIGSLSKGKTDNLPRLSQSSPNLTPCHSDSYYKHDLLNGTTVNERKVGNAALAWLISGMMLFFAAYITLIVISIIIPIISPLFILVSLACPAAVGMGATIFFSNIHSKNSKKHAQQVLGPANQEKANELQRQAMEYCRKKQQEINLLELENKRYESKTDELKKDALEERKLFEEWVIDHCYAKDQLEQVSKTYYSNQATISKKQKEIERMAQLYCLTVGNDENGNAVVNAIKQPNPEQLPK</sequence>
<evidence type="ECO:0000313" key="3">
    <source>
        <dbReference type="EMBL" id="GFR87837.1"/>
    </source>
</evidence>
<keyword evidence="2" id="KW-1133">Transmembrane helix</keyword>
<dbReference type="AlphaFoldDB" id="A0AAV4GPS2"/>
<dbReference type="Proteomes" id="UP000762676">
    <property type="component" value="Unassembled WGS sequence"/>
</dbReference>
<evidence type="ECO:0000313" key="4">
    <source>
        <dbReference type="Proteomes" id="UP000762676"/>
    </source>
</evidence>
<feature type="transmembrane region" description="Helical" evidence="2">
    <location>
        <begin position="73"/>
        <end position="97"/>
    </location>
</feature>
<reference evidence="3 4" key="1">
    <citation type="journal article" date="2021" name="Elife">
        <title>Chloroplast acquisition without the gene transfer in kleptoplastic sea slugs, Plakobranchus ocellatus.</title>
        <authorList>
            <person name="Maeda T."/>
            <person name="Takahashi S."/>
            <person name="Yoshida T."/>
            <person name="Shimamura S."/>
            <person name="Takaki Y."/>
            <person name="Nagai Y."/>
            <person name="Toyoda A."/>
            <person name="Suzuki Y."/>
            <person name="Arimoto A."/>
            <person name="Ishii H."/>
            <person name="Satoh N."/>
            <person name="Nishiyama T."/>
            <person name="Hasebe M."/>
            <person name="Maruyama T."/>
            <person name="Minagawa J."/>
            <person name="Obokata J."/>
            <person name="Shigenobu S."/>
        </authorList>
    </citation>
    <scope>NUCLEOTIDE SEQUENCE [LARGE SCALE GENOMIC DNA]</scope>
</reference>
<keyword evidence="1" id="KW-0175">Coiled coil</keyword>
<comment type="caution">
    <text evidence="3">The sequence shown here is derived from an EMBL/GenBank/DDBJ whole genome shotgun (WGS) entry which is preliminary data.</text>
</comment>
<name>A0AAV4GPS2_9GAST</name>
<dbReference type="EMBL" id="BMAT01001541">
    <property type="protein sequence ID" value="GFR87837.1"/>
    <property type="molecule type" value="Genomic_DNA"/>
</dbReference>
<feature type="transmembrane region" description="Helical" evidence="2">
    <location>
        <begin position="103"/>
        <end position="123"/>
    </location>
</feature>
<gene>
    <name evidence="3" type="ORF">ElyMa_000756000</name>
</gene>
<proteinExistence type="predicted"/>
<evidence type="ECO:0000256" key="2">
    <source>
        <dbReference type="SAM" id="Phobius"/>
    </source>
</evidence>
<protein>
    <submittedName>
        <fullName evidence="3">Uncharacterized protein</fullName>
    </submittedName>
</protein>
<evidence type="ECO:0000256" key="1">
    <source>
        <dbReference type="SAM" id="Coils"/>
    </source>
</evidence>
<feature type="coiled-coil region" evidence="1">
    <location>
        <begin position="158"/>
        <end position="185"/>
    </location>
</feature>